<dbReference type="Gene3D" id="2.60.120.260">
    <property type="entry name" value="Galactose-binding domain-like"/>
    <property type="match status" value="1"/>
</dbReference>
<dbReference type="OrthoDB" id="2756615at2759"/>
<accession>A0A5C3KAF1</accession>
<name>A0A5C3KAF1_COPMA</name>
<keyword evidence="4" id="KW-1185">Reference proteome</keyword>
<dbReference type="STRING" id="230819.A0A5C3KAF1"/>
<evidence type="ECO:0000256" key="1">
    <source>
        <dbReference type="SAM" id="MobiDB-lite"/>
    </source>
</evidence>
<organism evidence="3 4">
    <name type="scientific">Coprinopsis marcescibilis</name>
    <name type="common">Agaric fungus</name>
    <name type="synonym">Psathyrella marcescibilis</name>
    <dbReference type="NCBI Taxonomy" id="230819"/>
    <lineage>
        <taxon>Eukaryota</taxon>
        <taxon>Fungi</taxon>
        <taxon>Dikarya</taxon>
        <taxon>Basidiomycota</taxon>
        <taxon>Agaricomycotina</taxon>
        <taxon>Agaricomycetes</taxon>
        <taxon>Agaricomycetidae</taxon>
        <taxon>Agaricales</taxon>
        <taxon>Agaricineae</taxon>
        <taxon>Psathyrellaceae</taxon>
        <taxon>Coprinopsis</taxon>
    </lineage>
</organism>
<feature type="transmembrane region" description="Helical" evidence="2">
    <location>
        <begin position="297"/>
        <end position="319"/>
    </location>
</feature>
<feature type="compositionally biased region" description="Pro residues" evidence="1">
    <location>
        <begin position="468"/>
        <end position="488"/>
    </location>
</feature>
<dbReference type="EMBL" id="ML210597">
    <property type="protein sequence ID" value="TFK16951.1"/>
    <property type="molecule type" value="Genomic_DNA"/>
</dbReference>
<proteinExistence type="predicted"/>
<keyword evidence="2" id="KW-0472">Membrane</keyword>
<protein>
    <submittedName>
        <fullName evidence="3">Uncharacterized protein</fullName>
    </submittedName>
</protein>
<feature type="compositionally biased region" description="Basic and acidic residues" evidence="1">
    <location>
        <begin position="437"/>
        <end position="449"/>
    </location>
</feature>
<keyword evidence="2" id="KW-0812">Transmembrane</keyword>
<dbReference type="AlphaFoldDB" id="A0A5C3KAF1"/>
<evidence type="ECO:0000256" key="2">
    <source>
        <dbReference type="SAM" id="Phobius"/>
    </source>
</evidence>
<feature type="region of interest" description="Disordered" evidence="1">
    <location>
        <begin position="356"/>
        <end position="419"/>
    </location>
</feature>
<dbReference type="Proteomes" id="UP000307440">
    <property type="component" value="Unassembled WGS sequence"/>
</dbReference>
<sequence>MTENQDVIVFYDDSDVAFDFTSGTSDWVVESDSKWAGGTRTVHASDTRTGEFSVTFQGTVAILTGSVPEGTSNYMVQIDNDAPSTVSVNAFISPHRAWYQSPILSDGEHTIRFMQLLSGFAVDYATITPGPEDTIRPRSVLVDNLSPEIVYTGPWAVPKIKPSVNSRQVPVPYEDSVHVGSTRGNKIAISFAGSSIELFGQLQLGRPMSVNFTLDNGVPETIIFPTISAANGSDETMPNFPLYSRRDLPGVAVHNLEVVLLEDGQDFALDYCMYEPNFANAKYKPNLLPPNPLSVKLQAVVGAVVASLFLLLVCFVFFFKRWRRNRRIRKPRSTDVSMSVELGSFAQLPMPRRAPPNAFASAPISRSTRPNLTPTPFEIPDSEWLEPTTPRASPEKPAPLLPLEGFQHPSERHRPMHTTHQIDELYRVVTMLSEETQRLKGQLGERRDSAVLPPSYEESVPSDDPNSPQNPYPPSPSGKLPYRPPTVPPSAITNFSRPLKHSTFISSSS</sequence>
<evidence type="ECO:0000313" key="4">
    <source>
        <dbReference type="Proteomes" id="UP000307440"/>
    </source>
</evidence>
<keyword evidence="2" id="KW-1133">Transmembrane helix</keyword>
<feature type="region of interest" description="Disordered" evidence="1">
    <location>
        <begin position="437"/>
        <end position="509"/>
    </location>
</feature>
<gene>
    <name evidence="3" type="ORF">FA15DRAFT_711251</name>
</gene>
<feature type="compositionally biased region" description="Polar residues" evidence="1">
    <location>
        <begin position="364"/>
        <end position="374"/>
    </location>
</feature>
<reference evidence="3 4" key="1">
    <citation type="journal article" date="2019" name="Nat. Ecol. Evol.">
        <title>Megaphylogeny resolves global patterns of mushroom evolution.</title>
        <authorList>
            <person name="Varga T."/>
            <person name="Krizsan K."/>
            <person name="Foldi C."/>
            <person name="Dima B."/>
            <person name="Sanchez-Garcia M."/>
            <person name="Sanchez-Ramirez S."/>
            <person name="Szollosi G.J."/>
            <person name="Szarkandi J.G."/>
            <person name="Papp V."/>
            <person name="Albert L."/>
            <person name="Andreopoulos W."/>
            <person name="Angelini C."/>
            <person name="Antonin V."/>
            <person name="Barry K.W."/>
            <person name="Bougher N.L."/>
            <person name="Buchanan P."/>
            <person name="Buyck B."/>
            <person name="Bense V."/>
            <person name="Catcheside P."/>
            <person name="Chovatia M."/>
            <person name="Cooper J."/>
            <person name="Damon W."/>
            <person name="Desjardin D."/>
            <person name="Finy P."/>
            <person name="Geml J."/>
            <person name="Haridas S."/>
            <person name="Hughes K."/>
            <person name="Justo A."/>
            <person name="Karasinski D."/>
            <person name="Kautmanova I."/>
            <person name="Kiss B."/>
            <person name="Kocsube S."/>
            <person name="Kotiranta H."/>
            <person name="LaButti K.M."/>
            <person name="Lechner B.E."/>
            <person name="Liimatainen K."/>
            <person name="Lipzen A."/>
            <person name="Lukacs Z."/>
            <person name="Mihaltcheva S."/>
            <person name="Morgado L.N."/>
            <person name="Niskanen T."/>
            <person name="Noordeloos M.E."/>
            <person name="Ohm R.A."/>
            <person name="Ortiz-Santana B."/>
            <person name="Ovrebo C."/>
            <person name="Racz N."/>
            <person name="Riley R."/>
            <person name="Savchenko A."/>
            <person name="Shiryaev A."/>
            <person name="Soop K."/>
            <person name="Spirin V."/>
            <person name="Szebenyi C."/>
            <person name="Tomsovsky M."/>
            <person name="Tulloss R.E."/>
            <person name="Uehling J."/>
            <person name="Grigoriev I.V."/>
            <person name="Vagvolgyi C."/>
            <person name="Papp T."/>
            <person name="Martin F.M."/>
            <person name="Miettinen O."/>
            <person name="Hibbett D.S."/>
            <person name="Nagy L.G."/>
        </authorList>
    </citation>
    <scope>NUCLEOTIDE SEQUENCE [LARGE SCALE GENOMIC DNA]</scope>
    <source>
        <strain evidence="3 4">CBS 121175</strain>
    </source>
</reference>
<evidence type="ECO:0000313" key="3">
    <source>
        <dbReference type="EMBL" id="TFK16951.1"/>
    </source>
</evidence>